<keyword evidence="2" id="KW-1185">Reference proteome</keyword>
<protein>
    <submittedName>
        <fullName evidence="1">HD domain-containing protein</fullName>
    </submittedName>
</protein>
<evidence type="ECO:0000313" key="1">
    <source>
        <dbReference type="EMBL" id="MFD1442068.1"/>
    </source>
</evidence>
<dbReference type="CDD" id="cd00077">
    <property type="entry name" value="HDc"/>
    <property type="match status" value="1"/>
</dbReference>
<organism evidence="1 2">
    <name type="scientific">Lacticaseibacillus hegangensis</name>
    <dbReference type="NCBI Taxonomy" id="2486010"/>
    <lineage>
        <taxon>Bacteria</taxon>
        <taxon>Bacillati</taxon>
        <taxon>Bacillota</taxon>
        <taxon>Bacilli</taxon>
        <taxon>Lactobacillales</taxon>
        <taxon>Lactobacillaceae</taxon>
        <taxon>Lacticaseibacillus</taxon>
    </lineage>
</organism>
<dbReference type="InterPro" id="IPR003607">
    <property type="entry name" value="HD/PDEase_dom"/>
</dbReference>
<comment type="caution">
    <text evidence="1">The sequence shown here is derived from an EMBL/GenBank/DDBJ whole genome shotgun (WGS) entry which is preliminary data.</text>
</comment>
<accession>A0ABW4D072</accession>
<proteinExistence type="predicted"/>
<dbReference type="SUPFAM" id="SSF109604">
    <property type="entry name" value="HD-domain/PDEase-like"/>
    <property type="match status" value="1"/>
</dbReference>
<dbReference type="RefSeq" id="WP_125755102.1">
    <property type="nucleotide sequence ID" value="NZ_JBHTOK010000078.1"/>
</dbReference>
<reference evidence="2" key="1">
    <citation type="journal article" date="2019" name="Int. J. Syst. Evol. Microbiol.">
        <title>The Global Catalogue of Microorganisms (GCM) 10K type strain sequencing project: providing services to taxonomists for standard genome sequencing and annotation.</title>
        <authorList>
            <consortium name="The Broad Institute Genomics Platform"/>
            <consortium name="The Broad Institute Genome Sequencing Center for Infectious Disease"/>
            <person name="Wu L."/>
            <person name="Ma J."/>
        </authorList>
    </citation>
    <scope>NUCLEOTIDE SEQUENCE [LARGE SCALE GENOMIC DNA]</scope>
    <source>
        <strain evidence="2">CCM 8912</strain>
    </source>
</reference>
<name>A0ABW4D072_9LACO</name>
<evidence type="ECO:0000313" key="2">
    <source>
        <dbReference type="Proteomes" id="UP001597212"/>
    </source>
</evidence>
<dbReference type="Proteomes" id="UP001597212">
    <property type="component" value="Unassembled WGS sequence"/>
</dbReference>
<gene>
    <name evidence="1" type="ORF">ACFQ5K_11835</name>
</gene>
<sequence>MKVVSHALLYYALVDRNGNYLIDWQAGQAAVRNYLYHHLDVRLLICRDSPTDQDDCSFIDTVPPQLALDQVGSLANAQSSSAGRLIEILDALFGPVLNRGRYHYGAAHAMRLAYLSLYFAQLEKLPSHDTALLILTAYLHDFGWDHAGFTGSDGLIRFNRFIGGRDIIEPARLHTTIAAVMAHAGWRWAHSDSDLLIQVLTAASNPDKVRRLQTWTSDLRQLEQLRFGIPVDFTTLHTQSTMRLLYLSQQELELIPDETLTF</sequence>
<dbReference type="EMBL" id="JBHTOK010000078">
    <property type="protein sequence ID" value="MFD1442068.1"/>
    <property type="molecule type" value="Genomic_DNA"/>
</dbReference>